<dbReference type="PANTHER" id="PTHR24201:SF16">
    <property type="entry name" value="ANKYRIN-1-LIKE-RELATED"/>
    <property type="match status" value="1"/>
</dbReference>
<feature type="compositionally biased region" description="Basic and acidic residues" evidence="4">
    <location>
        <begin position="719"/>
        <end position="729"/>
    </location>
</feature>
<dbReference type="PANTHER" id="PTHR24201">
    <property type="entry name" value="ANK_REP_REGION DOMAIN-CONTAINING PROTEIN"/>
    <property type="match status" value="1"/>
</dbReference>
<dbReference type="GeneID" id="81430532"/>
<dbReference type="Gene3D" id="1.25.40.20">
    <property type="entry name" value="Ankyrin repeat-containing domain"/>
    <property type="match status" value="2"/>
</dbReference>
<dbReference type="PROSITE" id="PS00108">
    <property type="entry name" value="PROTEIN_KINASE_ST"/>
    <property type="match status" value="1"/>
</dbReference>
<comment type="caution">
    <text evidence="6">The sequence shown here is derived from an EMBL/GenBank/DDBJ whole genome shotgun (WGS) entry which is preliminary data.</text>
</comment>
<dbReference type="EMBL" id="JAPQKN010000007">
    <property type="protein sequence ID" value="KAJ5152754.1"/>
    <property type="molecule type" value="Genomic_DNA"/>
</dbReference>
<feature type="repeat" description="ANK" evidence="3">
    <location>
        <begin position="270"/>
        <end position="302"/>
    </location>
</feature>
<dbReference type="RefSeq" id="XP_056539062.1">
    <property type="nucleotide sequence ID" value="XM_056691356.1"/>
</dbReference>
<evidence type="ECO:0000313" key="6">
    <source>
        <dbReference type="EMBL" id="KAJ5152754.1"/>
    </source>
</evidence>
<dbReference type="Proteomes" id="UP001149163">
    <property type="component" value="Unassembled WGS sequence"/>
</dbReference>
<feature type="region of interest" description="Disordered" evidence="4">
    <location>
        <begin position="322"/>
        <end position="374"/>
    </location>
</feature>
<dbReference type="AlphaFoldDB" id="A0A9W9LFI8"/>
<evidence type="ECO:0000256" key="3">
    <source>
        <dbReference type="PROSITE-ProRule" id="PRU00023"/>
    </source>
</evidence>
<feature type="repeat" description="ANK" evidence="3">
    <location>
        <begin position="171"/>
        <end position="203"/>
    </location>
</feature>
<evidence type="ECO:0000256" key="2">
    <source>
        <dbReference type="ARBA" id="ARBA00023043"/>
    </source>
</evidence>
<dbReference type="PROSITE" id="PS50011">
    <property type="entry name" value="PROTEIN_KINASE_DOM"/>
    <property type="match status" value="1"/>
</dbReference>
<accession>A0A9W9LFI8</accession>
<feature type="compositionally biased region" description="Polar residues" evidence="4">
    <location>
        <begin position="322"/>
        <end position="331"/>
    </location>
</feature>
<feature type="repeat" description="ANK" evidence="3">
    <location>
        <begin position="105"/>
        <end position="137"/>
    </location>
</feature>
<dbReference type="SMART" id="SM00248">
    <property type="entry name" value="ANK"/>
    <property type="match status" value="6"/>
</dbReference>
<dbReference type="GO" id="GO:0005634">
    <property type="term" value="C:nucleus"/>
    <property type="evidence" value="ECO:0007669"/>
    <property type="project" value="TreeGrafter"/>
</dbReference>
<name>A0A9W9LFI8_9EURO</name>
<dbReference type="SUPFAM" id="SSF48403">
    <property type="entry name" value="Ankyrin repeat"/>
    <property type="match status" value="1"/>
</dbReference>
<feature type="compositionally biased region" description="Polar residues" evidence="4">
    <location>
        <begin position="356"/>
        <end position="370"/>
    </location>
</feature>
<evidence type="ECO:0000256" key="4">
    <source>
        <dbReference type="SAM" id="MobiDB-lite"/>
    </source>
</evidence>
<dbReference type="SMART" id="SM00220">
    <property type="entry name" value="S_TKc"/>
    <property type="match status" value="1"/>
</dbReference>
<sequence length="729" mass="81241">MLLPVVAFEDTMSTFIQKGQFTSVARDIEACQVDESVVLTELIISNQICKYLLARQPLLIILAEAYFNASRSLKAVLYANSKLDTIEKGWPLLQVDELEGLLDRVKRAPMSYAAEEGHEGVVRLLVEKGADIEARDTSGRTALSWAAEKGHENIVRLLLEKGVDIEARDILDRTPLLWAIKERHENIVKLLLEKGAELEARNFPGRNPLSLAAEKGYENIVKLLLEKGADIEARDILDRTLLLWAVEEQHENIVKLLLEKGADIEARDISDRTPLSWAAEKGHEGIFKLLLEKDADNKAKDNEEVRTSRGNVKDSLLSPLYITSPTQSSTSLEDRSAAGSGDRIIPFGSKYRRSTTRNVSRRPTTSSEKSPASAFLSMWSSNEPVASPDDEGQMVGKDYVLGPQIACGGLSVVKKANKVEEDGTTKRLAVKIFRKNITGRSERENEEVQAELDHEIQVWRYLDHPHVLTLDAVYETDFATFCFMKLANSGTLFDLVLRNRQGLDITLAKQYSYQLACAIRYLHEYARVVHRDIKLENCLLDLTDTNSTTSSTLVLCDFGMAEWLASNDGGESSDPYNEVVGRSPPKQIGLTNTSTASVAGSLEYASPELLESLNGVIHPSVDIWAFGVVVYTMIVGSRPFQNSFAPRIRSNILSGRWNREAMLSGIKDEMLRKDRQDALDLVIGCLEIEVNKRWTIRDILASPWLREAAKSAGGSSPESPRKSTHSREL</sequence>
<protein>
    <recommendedName>
        <fullName evidence="5">Protein kinase domain-containing protein</fullName>
    </recommendedName>
</protein>
<dbReference type="FunFam" id="1.10.510.10:FF:000985">
    <property type="entry name" value="Serine/threonine-protein kinase MARK2"/>
    <property type="match status" value="1"/>
</dbReference>
<evidence type="ECO:0000259" key="5">
    <source>
        <dbReference type="PROSITE" id="PS50011"/>
    </source>
</evidence>
<dbReference type="GO" id="GO:0005524">
    <property type="term" value="F:ATP binding"/>
    <property type="evidence" value="ECO:0007669"/>
    <property type="project" value="InterPro"/>
</dbReference>
<keyword evidence="1" id="KW-0677">Repeat</keyword>
<proteinExistence type="predicted"/>
<dbReference type="PROSITE" id="PS50297">
    <property type="entry name" value="ANK_REP_REGION"/>
    <property type="match status" value="6"/>
</dbReference>
<feature type="repeat" description="ANK" evidence="3">
    <location>
        <begin position="237"/>
        <end position="269"/>
    </location>
</feature>
<dbReference type="OrthoDB" id="4062651at2759"/>
<dbReference type="Pfam" id="PF00069">
    <property type="entry name" value="Pkinase"/>
    <property type="match status" value="1"/>
</dbReference>
<organism evidence="6 7">
    <name type="scientific">Penicillium canariense</name>
    <dbReference type="NCBI Taxonomy" id="189055"/>
    <lineage>
        <taxon>Eukaryota</taxon>
        <taxon>Fungi</taxon>
        <taxon>Dikarya</taxon>
        <taxon>Ascomycota</taxon>
        <taxon>Pezizomycotina</taxon>
        <taxon>Eurotiomycetes</taxon>
        <taxon>Eurotiomycetidae</taxon>
        <taxon>Eurotiales</taxon>
        <taxon>Aspergillaceae</taxon>
        <taxon>Penicillium</taxon>
    </lineage>
</organism>
<keyword evidence="2 3" id="KW-0040">ANK repeat</keyword>
<dbReference type="Gene3D" id="1.10.510.10">
    <property type="entry name" value="Transferase(Phosphotransferase) domain 1"/>
    <property type="match status" value="1"/>
</dbReference>
<dbReference type="InterPro" id="IPR036770">
    <property type="entry name" value="Ankyrin_rpt-contain_sf"/>
</dbReference>
<dbReference type="InterPro" id="IPR008271">
    <property type="entry name" value="Ser/Thr_kinase_AS"/>
</dbReference>
<keyword evidence="7" id="KW-1185">Reference proteome</keyword>
<feature type="repeat" description="ANK" evidence="3">
    <location>
        <begin position="204"/>
        <end position="236"/>
    </location>
</feature>
<dbReference type="InterPro" id="IPR002110">
    <property type="entry name" value="Ankyrin_rpt"/>
</dbReference>
<gene>
    <name evidence="6" type="ORF">N7482_009232</name>
</gene>
<evidence type="ECO:0000313" key="7">
    <source>
        <dbReference type="Proteomes" id="UP001149163"/>
    </source>
</evidence>
<dbReference type="PROSITE" id="PS50088">
    <property type="entry name" value="ANK_REPEAT"/>
    <property type="match status" value="6"/>
</dbReference>
<evidence type="ECO:0000256" key="1">
    <source>
        <dbReference type="ARBA" id="ARBA00022737"/>
    </source>
</evidence>
<dbReference type="PRINTS" id="PR01415">
    <property type="entry name" value="ANKYRIN"/>
</dbReference>
<dbReference type="InterPro" id="IPR000719">
    <property type="entry name" value="Prot_kinase_dom"/>
</dbReference>
<dbReference type="Pfam" id="PF12796">
    <property type="entry name" value="Ank_2"/>
    <property type="match status" value="3"/>
</dbReference>
<reference evidence="6" key="2">
    <citation type="journal article" date="2023" name="IMA Fungus">
        <title>Comparative genomic study of the Penicillium genus elucidates a diverse pangenome and 15 lateral gene transfer events.</title>
        <authorList>
            <person name="Petersen C."/>
            <person name="Sorensen T."/>
            <person name="Nielsen M.R."/>
            <person name="Sondergaard T.E."/>
            <person name="Sorensen J.L."/>
            <person name="Fitzpatrick D.A."/>
            <person name="Frisvad J.C."/>
            <person name="Nielsen K.L."/>
        </authorList>
    </citation>
    <scope>NUCLEOTIDE SEQUENCE</scope>
    <source>
        <strain evidence="6">IBT 26290</strain>
    </source>
</reference>
<dbReference type="GO" id="GO:0004672">
    <property type="term" value="F:protein kinase activity"/>
    <property type="evidence" value="ECO:0007669"/>
    <property type="project" value="InterPro"/>
</dbReference>
<dbReference type="InterPro" id="IPR011009">
    <property type="entry name" value="Kinase-like_dom_sf"/>
</dbReference>
<feature type="repeat" description="ANK" evidence="3">
    <location>
        <begin position="138"/>
        <end position="170"/>
    </location>
</feature>
<feature type="region of interest" description="Disordered" evidence="4">
    <location>
        <begin position="708"/>
        <end position="729"/>
    </location>
</feature>
<reference evidence="6" key="1">
    <citation type="submission" date="2022-11" db="EMBL/GenBank/DDBJ databases">
        <authorList>
            <person name="Petersen C."/>
        </authorList>
    </citation>
    <scope>NUCLEOTIDE SEQUENCE</scope>
    <source>
        <strain evidence="6">IBT 26290</strain>
    </source>
</reference>
<feature type="domain" description="Protein kinase" evidence="5">
    <location>
        <begin position="399"/>
        <end position="705"/>
    </location>
</feature>
<dbReference type="SUPFAM" id="SSF56112">
    <property type="entry name" value="Protein kinase-like (PK-like)"/>
    <property type="match status" value="1"/>
</dbReference>
<dbReference type="InterPro" id="IPR050776">
    <property type="entry name" value="Ank_Repeat/CDKN_Inhibitor"/>
</dbReference>